<evidence type="ECO:0000313" key="2">
    <source>
        <dbReference type="EMBL" id="KIL55073.1"/>
    </source>
</evidence>
<dbReference type="EMBL" id="KN818571">
    <property type="protein sequence ID" value="KIL55073.1"/>
    <property type="molecule type" value="Genomic_DNA"/>
</dbReference>
<reference evidence="2 3" key="1">
    <citation type="submission" date="2014-04" db="EMBL/GenBank/DDBJ databases">
        <title>Evolutionary Origins and Diversification of the Mycorrhizal Mutualists.</title>
        <authorList>
            <consortium name="DOE Joint Genome Institute"/>
            <consortium name="Mycorrhizal Genomics Consortium"/>
            <person name="Kohler A."/>
            <person name="Kuo A."/>
            <person name="Nagy L.G."/>
            <person name="Floudas D."/>
            <person name="Copeland A."/>
            <person name="Barry K.W."/>
            <person name="Cichocki N."/>
            <person name="Veneault-Fourrey C."/>
            <person name="LaButti K."/>
            <person name="Lindquist E.A."/>
            <person name="Lipzen A."/>
            <person name="Lundell T."/>
            <person name="Morin E."/>
            <person name="Murat C."/>
            <person name="Riley R."/>
            <person name="Ohm R."/>
            <person name="Sun H."/>
            <person name="Tunlid A."/>
            <person name="Henrissat B."/>
            <person name="Grigoriev I.V."/>
            <person name="Hibbett D.S."/>
            <person name="Martin F."/>
        </authorList>
    </citation>
    <scope>NUCLEOTIDE SEQUENCE [LARGE SCALE GENOMIC DNA]</scope>
    <source>
        <strain evidence="2 3">Koide BX008</strain>
    </source>
</reference>
<dbReference type="HOGENOM" id="CLU_2078633_0_0_1"/>
<dbReference type="STRING" id="946122.A0A0C2WG63"/>
<accession>A0A0C2WG63</accession>
<evidence type="ECO:0000256" key="1">
    <source>
        <dbReference type="SAM" id="MobiDB-lite"/>
    </source>
</evidence>
<proteinExistence type="predicted"/>
<dbReference type="InParanoid" id="A0A0C2WG63"/>
<dbReference type="AlphaFoldDB" id="A0A0C2WG63"/>
<protein>
    <submittedName>
        <fullName evidence="2">Uncharacterized protein</fullName>
    </submittedName>
</protein>
<keyword evidence="3" id="KW-1185">Reference proteome</keyword>
<gene>
    <name evidence="2" type="ORF">M378DRAFT_91418</name>
</gene>
<dbReference type="OrthoDB" id="2563277at2759"/>
<evidence type="ECO:0000313" key="3">
    <source>
        <dbReference type="Proteomes" id="UP000054549"/>
    </source>
</evidence>
<dbReference type="Proteomes" id="UP000054549">
    <property type="component" value="Unassembled WGS sequence"/>
</dbReference>
<name>A0A0C2WG63_AMAMK</name>
<organism evidence="2 3">
    <name type="scientific">Amanita muscaria (strain Koide BX008)</name>
    <dbReference type="NCBI Taxonomy" id="946122"/>
    <lineage>
        <taxon>Eukaryota</taxon>
        <taxon>Fungi</taxon>
        <taxon>Dikarya</taxon>
        <taxon>Basidiomycota</taxon>
        <taxon>Agaricomycotina</taxon>
        <taxon>Agaricomycetes</taxon>
        <taxon>Agaricomycetidae</taxon>
        <taxon>Agaricales</taxon>
        <taxon>Pluteineae</taxon>
        <taxon>Amanitaceae</taxon>
        <taxon>Amanita</taxon>
    </lineage>
</organism>
<feature type="region of interest" description="Disordered" evidence="1">
    <location>
        <begin position="37"/>
        <end position="56"/>
    </location>
</feature>
<sequence>MSDMSVHRLGRPGIGDKMFDRFDQGIAITVSPLEPEESSLLPHYTKSSSYEDSIIDGPEERKLSEDSLFDKTCSQRPVGMESVFSVNDSGIYAGLLPRYQPVSVISIPGAYIPLQEDDTWTSVSKPTQSTVIK</sequence>